<organism evidence="10 11">
    <name type="scientific">Albula goreensis</name>
    <dbReference type="NCBI Taxonomy" id="1534307"/>
    <lineage>
        <taxon>Eukaryota</taxon>
        <taxon>Metazoa</taxon>
        <taxon>Chordata</taxon>
        <taxon>Craniata</taxon>
        <taxon>Vertebrata</taxon>
        <taxon>Euteleostomi</taxon>
        <taxon>Actinopterygii</taxon>
        <taxon>Neopterygii</taxon>
        <taxon>Teleostei</taxon>
        <taxon>Albuliformes</taxon>
        <taxon>Albulidae</taxon>
        <taxon>Albula</taxon>
    </lineage>
</organism>
<dbReference type="GO" id="GO:0005576">
    <property type="term" value="C:extracellular region"/>
    <property type="evidence" value="ECO:0007669"/>
    <property type="project" value="UniProtKB-SubCell"/>
</dbReference>
<dbReference type="PANTHER" id="PTHR14592">
    <property type="entry name" value="UNCHARACTERIZED FAM3"/>
    <property type="match status" value="1"/>
</dbReference>
<sequence length="226" mass="24877">MRVGGILKLFLPVSIVVSVVILIVLFLNIFMDSVSRETYVMSSPTEASPNGAPRVKCGMSKSCPSEYFAFKISSGAANVVGPRMCLDDSILMSGLQNNVGKGINVAIVNGKTGNPLRMGFFDTWQGDVNLLINFLKTADNQSLVMMATFDESSSKLNPEARQLITEFGSADIKTLGFRDNWVFVGRKGIKTHSPFEQRIRNSPIINKYEGWPDIAEMEGCVPKREK</sequence>
<evidence type="ECO:0000256" key="5">
    <source>
        <dbReference type="ARBA" id="ARBA00022734"/>
    </source>
</evidence>
<accession>A0A8T3CE32</accession>
<keyword evidence="8" id="KW-0472">Membrane</keyword>
<comment type="subcellular location">
    <subcellularLocation>
        <location evidence="1">Secreted</location>
    </subcellularLocation>
</comment>
<evidence type="ECO:0000256" key="6">
    <source>
        <dbReference type="ARBA" id="ARBA00023157"/>
    </source>
</evidence>
<feature type="domain" description="ILEI/PANDER" evidence="9">
    <location>
        <begin position="101"/>
        <end position="188"/>
    </location>
</feature>
<feature type="transmembrane region" description="Helical" evidence="8">
    <location>
        <begin position="6"/>
        <end position="31"/>
    </location>
</feature>
<keyword evidence="4" id="KW-0732">Signal</keyword>
<keyword evidence="8" id="KW-0812">Transmembrane</keyword>
<evidence type="ECO:0000256" key="8">
    <source>
        <dbReference type="SAM" id="Phobius"/>
    </source>
</evidence>
<dbReference type="OrthoDB" id="440755at2759"/>
<dbReference type="AlphaFoldDB" id="A0A8T3CE32"/>
<evidence type="ECO:0000256" key="2">
    <source>
        <dbReference type="ARBA" id="ARBA00010905"/>
    </source>
</evidence>
<keyword evidence="8" id="KW-1133">Transmembrane helix</keyword>
<dbReference type="EMBL" id="JAERUA010000025">
    <property type="protein sequence ID" value="KAI1882120.1"/>
    <property type="molecule type" value="Genomic_DNA"/>
</dbReference>
<dbReference type="InterPro" id="IPR039477">
    <property type="entry name" value="ILEI/PANDER_dom"/>
</dbReference>
<evidence type="ECO:0000256" key="3">
    <source>
        <dbReference type="ARBA" id="ARBA00022525"/>
    </source>
</evidence>
<dbReference type="Pfam" id="PF15711">
    <property type="entry name" value="ILEI"/>
    <property type="match status" value="1"/>
</dbReference>
<keyword evidence="11" id="KW-1185">Reference proteome</keyword>
<evidence type="ECO:0000313" key="11">
    <source>
        <dbReference type="Proteomes" id="UP000829720"/>
    </source>
</evidence>
<evidence type="ECO:0000256" key="1">
    <source>
        <dbReference type="ARBA" id="ARBA00004613"/>
    </source>
</evidence>
<keyword evidence="6" id="KW-1015">Disulfide bond</keyword>
<dbReference type="PROSITE" id="PS52031">
    <property type="entry name" value="GG_LECTIN"/>
    <property type="match status" value="1"/>
</dbReference>
<protein>
    <recommendedName>
        <fullName evidence="9">ILEI/PANDER domain-containing protein</fullName>
    </recommendedName>
</protein>
<reference evidence="10" key="1">
    <citation type="submission" date="2021-01" db="EMBL/GenBank/DDBJ databases">
        <authorList>
            <person name="Zahm M."/>
            <person name="Roques C."/>
            <person name="Cabau C."/>
            <person name="Klopp C."/>
            <person name="Donnadieu C."/>
            <person name="Jouanno E."/>
            <person name="Lampietro C."/>
            <person name="Louis A."/>
            <person name="Herpin A."/>
            <person name="Echchiki A."/>
            <person name="Berthelot C."/>
            <person name="Parey E."/>
            <person name="Roest-Crollius H."/>
            <person name="Braasch I."/>
            <person name="Postlethwait J."/>
            <person name="Bobe J."/>
            <person name="Montfort J."/>
            <person name="Bouchez O."/>
            <person name="Begum T."/>
            <person name="Mejri S."/>
            <person name="Adams A."/>
            <person name="Chen W.-J."/>
            <person name="Guiguen Y."/>
        </authorList>
    </citation>
    <scope>NUCLEOTIDE SEQUENCE</scope>
    <source>
        <tissue evidence="10">Blood</tissue>
    </source>
</reference>
<dbReference type="Proteomes" id="UP000829720">
    <property type="component" value="Unassembled WGS sequence"/>
</dbReference>
<evidence type="ECO:0000256" key="4">
    <source>
        <dbReference type="ARBA" id="ARBA00022729"/>
    </source>
</evidence>
<evidence type="ECO:0000259" key="9">
    <source>
        <dbReference type="Pfam" id="PF15711"/>
    </source>
</evidence>
<evidence type="ECO:0000256" key="7">
    <source>
        <dbReference type="PROSITE-ProRule" id="PRU01375"/>
    </source>
</evidence>
<dbReference type="GO" id="GO:0030246">
    <property type="term" value="F:carbohydrate binding"/>
    <property type="evidence" value="ECO:0007669"/>
    <property type="project" value="UniProtKB-UniRule"/>
</dbReference>
<dbReference type="CDD" id="cd13940">
    <property type="entry name" value="ILEI_FAM3C"/>
    <property type="match status" value="1"/>
</dbReference>
<name>A0A8T3CE32_9TELE</name>
<keyword evidence="3" id="KW-0964">Secreted</keyword>
<comment type="similarity">
    <text evidence="2">Belongs to the FAM3 family.</text>
</comment>
<evidence type="ECO:0000313" key="10">
    <source>
        <dbReference type="EMBL" id="KAI1882120.1"/>
    </source>
</evidence>
<comment type="caution">
    <text evidence="10">The sequence shown here is derived from an EMBL/GenBank/DDBJ whole genome shotgun (WGS) entry which is preliminary data.</text>
</comment>
<proteinExistence type="inferred from homology"/>
<gene>
    <name evidence="10" type="ORF">AGOR_G00247410</name>
</gene>
<dbReference type="InterPro" id="IPR039475">
    <property type="entry name" value="ILEI_FAM3C"/>
</dbReference>
<keyword evidence="5 7" id="KW-0430">Lectin</keyword>
<dbReference type="InterPro" id="IPR039220">
    <property type="entry name" value="FAM3"/>
</dbReference>